<proteinExistence type="predicted"/>
<dbReference type="Gramene" id="evm.model.10.619">
    <property type="protein sequence ID" value="cds.evm.model.10.619"/>
    <property type="gene ID" value="evm.TU.10.619"/>
</dbReference>
<protein>
    <recommendedName>
        <fullName evidence="3">Polyprotein</fullName>
    </recommendedName>
</protein>
<dbReference type="Proteomes" id="UP000596661">
    <property type="component" value="Unassembled WGS sequence"/>
</dbReference>
<organism evidence="1 2">
    <name type="scientific">Cannabis sativa</name>
    <name type="common">Hemp</name>
    <name type="synonym">Marijuana</name>
    <dbReference type="NCBI Taxonomy" id="3483"/>
    <lineage>
        <taxon>Eukaryota</taxon>
        <taxon>Viridiplantae</taxon>
        <taxon>Streptophyta</taxon>
        <taxon>Embryophyta</taxon>
        <taxon>Tracheophyta</taxon>
        <taxon>Spermatophyta</taxon>
        <taxon>Magnoliopsida</taxon>
        <taxon>eudicotyledons</taxon>
        <taxon>Gunneridae</taxon>
        <taxon>Pentapetalae</taxon>
        <taxon>rosids</taxon>
        <taxon>fabids</taxon>
        <taxon>Rosales</taxon>
        <taxon>Cannabaceae</taxon>
        <taxon>Cannabis</taxon>
    </lineage>
</organism>
<evidence type="ECO:0008006" key="3">
    <source>
        <dbReference type="Google" id="ProtNLM"/>
    </source>
</evidence>
<evidence type="ECO:0000313" key="2">
    <source>
        <dbReference type="Proteomes" id="UP000596661"/>
    </source>
</evidence>
<dbReference type="EMBL" id="UZAU01000810">
    <property type="status" value="NOT_ANNOTATED_CDS"/>
    <property type="molecule type" value="Genomic_DNA"/>
</dbReference>
<evidence type="ECO:0000313" key="1">
    <source>
        <dbReference type="EnsemblPlants" id="cds.evm.model.10.619"/>
    </source>
</evidence>
<dbReference type="EnsemblPlants" id="evm.model.10.619">
    <property type="protein sequence ID" value="cds.evm.model.10.619"/>
    <property type="gene ID" value="evm.TU.10.619"/>
</dbReference>
<accession>A0A803QPL6</accession>
<name>A0A803QPL6_CANSA</name>
<dbReference type="OMA" id="LMEATHC"/>
<sequence length="220" mass="24404">MKSYVDALAVVGQQISDEDLILYILGGLGQEYKAIIVNLIARENPLSLQEVQFMLHSHELRINQHTIDTLSNVQANLANFSQNNSYRGGYNGRDQRSNNRGGRGYLSNWGGRGNRPVCQLCGKACHSAHKCYHRFDISFTGPASSKNSNSDTSFENPQVNLAKTPITSDISGAWFLDTRVTHHMTTNFQNLQNSVDYKGKAKVVVGNGNSMPIFELVLIL</sequence>
<keyword evidence="2" id="KW-1185">Reference proteome</keyword>
<dbReference type="PANTHER" id="PTHR47481">
    <property type="match status" value="1"/>
</dbReference>
<dbReference type="AlphaFoldDB" id="A0A803QPL6"/>
<dbReference type="PANTHER" id="PTHR47481:SF22">
    <property type="entry name" value="RETROTRANSPOSON GAG DOMAIN-CONTAINING PROTEIN"/>
    <property type="match status" value="1"/>
</dbReference>
<reference evidence="1" key="1">
    <citation type="submission" date="2021-03" db="UniProtKB">
        <authorList>
            <consortium name="EnsemblPlants"/>
        </authorList>
    </citation>
    <scope>IDENTIFICATION</scope>
</reference>